<protein>
    <recommendedName>
        <fullName evidence="3">Anti-sigma factor</fullName>
    </recommendedName>
</protein>
<proteinExistence type="predicted"/>
<accession>A0ABP8H519</accession>
<dbReference type="Proteomes" id="UP001501725">
    <property type="component" value="Unassembled WGS sequence"/>
</dbReference>
<name>A0ABP8H519_9BACT</name>
<evidence type="ECO:0000313" key="1">
    <source>
        <dbReference type="EMBL" id="GAA4334308.1"/>
    </source>
</evidence>
<sequence length="55" mass="6180">MDQLLLTDALSELETQYAAHLIEDPDAQILNRLWQLIKDMRLELAKDPVGASMAA</sequence>
<keyword evidence="2" id="KW-1185">Reference proteome</keyword>
<reference evidence="2" key="1">
    <citation type="journal article" date="2019" name="Int. J. Syst. Evol. Microbiol.">
        <title>The Global Catalogue of Microorganisms (GCM) 10K type strain sequencing project: providing services to taxonomists for standard genome sequencing and annotation.</title>
        <authorList>
            <consortium name="The Broad Institute Genomics Platform"/>
            <consortium name="The Broad Institute Genome Sequencing Center for Infectious Disease"/>
            <person name="Wu L."/>
            <person name="Ma J."/>
        </authorList>
    </citation>
    <scope>NUCLEOTIDE SEQUENCE [LARGE SCALE GENOMIC DNA]</scope>
    <source>
        <strain evidence="2">JCM 17919</strain>
    </source>
</reference>
<evidence type="ECO:0000313" key="2">
    <source>
        <dbReference type="Proteomes" id="UP001501725"/>
    </source>
</evidence>
<comment type="caution">
    <text evidence="1">The sequence shown here is derived from an EMBL/GenBank/DDBJ whole genome shotgun (WGS) entry which is preliminary data.</text>
</comment>
<dbReference type="RefSeq" id="WP_345256406.1">
    <property type="nucleotide sequence ID" value="NZ_BAABGY010000008.1"/>
</dbReference>
<dbReference type="EMBL" id="BAABGY010000008">
    <property type="protein sequence ID" value="GAA4334308.1"/>
    <property type="molecule type" value="Genomic_DNA"/>
</dbReference>
<organism evidence="1 2">
    <name type="scientific">Flaviaesturariibacter amylovorans</name>
    <dbReference type="NCBI Taxonomy" id="1084520"/>
    <lineage>
        <taxon>Bacteria</taxon>
        <taxon>Pseudomonadati</taxon>
        <taxon>Bacteroidota</taxon>
        <taxon>Chitinophagia</taxon>
        <taxon>Chitinophagales</taxon>
        <taxon>Chitinophagaceae</taxon>
        <taxon>Flaviaestuariibacter</taxon>
    </lineage>
</organism>
<gene>
    <name evidence="1" type="ORF">GCM10023184_28270</name>
</gene>
<evidence type="ECO:0008006" key="3">
    <source>
        <dbReference type="Google" id="ProtNLM"/>
    </source>
</evidence>